<dbReference type="PANTHER" id="PTHR40730:SF4">
    <property type="entry name" value="TRANSCRIPTIONAL REGULATOR"/>
    <property type="match status" value="1"/>
</dbReference>
<proteinExistence type="predicted"/>
<evidence type="ECO:0008006" key="3">
    <source>
        <dbReference type="Google" id="ProtNLM"/>
    </source>
</evidence>
<dbReference type="EMBL" id="AP018930">
    <property type="protein sequence ID" value="BBG26894.1"/>
    <property type="molecule type" value="Genomic_DNA"/>
</dbReference>
<protein>
    <recommendedName>
        <fullName evidence="3">HTH cro/C1-type domain-containing protein</fullName>
    </recommendedName>
</protein>
<dbReference type="GeneID" id="41717756"/>
<organism evidence="1 2">
    <name type="scientific">Sulfuracidifex tepidarius</name>
    <dbReference type="NCBI Taxonomy" id="1294262"/>
    <lineage>
        <taxon>Archaea</taxon>
        <taxon>Thermoproteota</taxon>
        <taxon>Thermoprotei</taxon>
        <taxon>Sulfolobales</taxon>
        <taxon>Sulfolobaceae</taxon>
        <taxon>Sulfuracidifex</taxon>
    </lineage>
</organism>
<evidence type="ECO:0000313" key="2">
    <source>
        <dbReference type="Proteomes" id="UP000325030"/>
    </source>
</evidence>
<dbReference type="Proteomes" id="UP000325030">
    <property type="component" value="Chromosome"/>
</dbReference>
<name>A0A510E316_9CREN</name>
<sequence>MGKIIIPCERATKDVIPAIKVMLIKRLSEGGMTQSEIAKVFDITTADVNYYLHGKRGNTPITKKLEESPDFNGVVSEYASRILNKRDENYNLCMLCSYARTKILKETQLCPYEW</sequence>
<evidence type="ECO:0000313" key="1">
    <source>
        <dbReference type="EMBL" id="BBG26894.1"/>
    </source>
</evidence>
<accession>A0A510E316</accession>
<gene>
    <name evidence="1" type="ORF">IC007_1417</name>
</gene>
<dbReference type="RefSeq" id="WP_149564823.1">
    <property type="nucleotide sequence ID" value="NZ_AP018930.1"/>
</dbReference>
<dbReference type="AlphaFoldDB" id="A0A510E316"/>
<dbReference type="PANTHER" id="PTHR40730">
    <property type="entry name" value="TRANSCRIPTIONAL REGULATOR PROTEIN-LIKE PROTEIN"/>
    <property type="match status" value="1"/>
</dbReference>
<reference evidence="2" key="1">
    <citation type="submission" date="2018-09" db="EMBL/GenBank/DDBJ databases">
        <title>Complete Genome Sequencing of Sulfolobus sp. JCM 16834.</title>
        <authorList>
            <person name="Kato S."/>
            <person name="Itoh T."/>
            <person name="Ohkuma M."/>
        </authorList>
    </citation>
    <scope>NUCLEOTIDE SEQUENCE [LARGE SCALE GENOMIC DNA]</scope>
    <source>
        <strain evidence="2">IC-007</strain>
    </source>
</reference>